<dbReference type="Gene3D" id="1.10.287.1490">
    <property type="match status" value="1"/>
</dbReference>
<dbReference type="GO" id="GO:0005783">
    <property type="term" value="C:endoplasmic reticulum"/>
    <property type="evidence" value="ECO:0007669"/>
    <property type="project" value="TreeGrafter"/>
</dbReference>
<dbReference type="InterPro" id="IPR022091">
    <property type="entry name" value="TMF_TATA-bd"/>
</dbReference>
<evidence type="ECO:0000313" key="7">
    <source>
        <dbReference type="EMBL" id="KKA29972.1"/>
    </source>
</evidence>
<evidence type="ECO:0000259" key="6">
    <source>
        <dbReference type="Pfam" id="PF12325"/>
    </source>
</evidence>
<dbReference type="InterPro" id="IPR022092">
    <property type="entry name" value="TMF_DNA-bd"/>
</dbReference>
<evidence type="ECO:0000256" key="2">
    <source>
        <dbReference type="ARBA" id="ARBA00023034"/>
    </source>
</evidence>
<sequence length="711" mass="79100">MRNLMFMQLIQVQKSQKPAKPEGLEDDFGTLPSNSLASRISESSAQRSSIDNVDRALTESTSDEVLQLKAALDEVRRENEKEIAGYVERIDGFLAKIKYLSQTAAESAKQAADAAPAQNTEKILAEKDEQIALLMKEGQALAVTDQKARTAVKKMRTKIQEQEKTIESLGSDLQKSQAELDTLQRTVKSNAALEKALDDAQTTISRLKANISKLEYEAEGSKSTITSLRTEMQKLAETNEASAKNTASQTTEAQQRQIKALEDCVASLKTENAAASERHRKQLSEFKDQMKQAAEKSKAVETQLQSEVHALEAKLEAVRVYAEEASSTSNVESDAKLLRQIETLQSHYDIAKNNWQGIESSMLARLGNLERERDEAVERESEMRKKARESARRLKLQEEEITELKIKASVTIPAQEATEAESVYKLKAENEALKAQAEKAETARKLLQQEMEQREAEWQSQSETFKWPHNEEMSPLSGHPTNPLLSPERPSSPRSSFAVRQHSTDIHSSSKLRKSLSSTSVHPFDQERTFSRWTGSLRAPTSSVSTRSNSGFFPPIESPIENPMSPLASIGECPESIDGDRPGSSRRTGNDMVSVSTVAAGPSIQLVDRLSATVRRLEAEKVAAREEMSRVASQRDEARAEIVALMKATEDTRNNTVRIAELEAQVADVTTRYQTTLEMLGEKSELVEELRADVEDVKAMYRELVESTVGR</sequence>
<feature type="compositionally biased region" description="Low complexity" evidence="5">
    <location>
        <begin position="37"/>
        <end position="50"/>
    </location>
</feature>
<feature type="coiled-coil region" evidence="4">
    <location>
        <begin position="366"/>
        <end position="457"/>
    </location>
</feature>
<feature type="region of interest" description="Disordered" evidence="5">
    <location>
        <begin position="469"/>
        <end position="524"/>
    </location>
</feature>
<organism evidence="7 8">
    <name type="scientific">Thielaviopsis punctulata</name>
    <dbReference type="NCBI Taxonomy" id="72032"/>
    <lineage>
        <taxon>Eukaryota</taxon>
        <taxon>Fungi</taxon>
        <taxon>Dikarya</taxon>
        <taxon>Ascomycota</taxon>
        <taxon>Pezizomycotina</taxon>
        <taxon>Sordariomycetes</taxon>
        <taxon>Hypocreomycetidae</taxon>
        <taxon>Microascales</taxon>
        <taxon>Ceratocystidaceae</taxon>
        <taxon>Thielaviopsis</taxon>
    </lineage>
</organism>
<dbReference type="PANTHER" id="PTHR46515">
    <property type="entry name" value="TATA ELEMENT MODULATORY FACTOR TMF1"/>
    <property type="match status" value="1"/>
</dbReference>
<evidence type="ECO:0000256" key="3">
    <source>
        <dbReference type="ARBA" id="ARBA00023054"/>
    </source>
</evidence>
<feature type="compositionally biased region" description="Low complexity" evidence="5">
    <location>
        <begin position="483"/>
        <end position="496"/>
    </location>
</feature>
<dbReference type="EMBL" id="LAEV01000611">
    <property type="protein sequence ID" value="KKA29972.1"/>
    <property type="molecule type" value="Genomic_DNA"/>
</dbReference>
<feature type="domain" description="TATA element modulatory factor 1 TATA binding" evidence="6">
    <location>
        <begin position="594"/>
        <end position="707"/>
    </location>
</feature>
<feature type="coiled-coil region" evidence="4">
    <location>
        <begin position="117"/>
        <end position="217"/>
    </location>
</feature>
<dbReference type="Proteomes" id="UP000033483">
    <property type="component" value="Unassembled WGS sequence"/>
</dbReference>
<proteinExistence type="predicted"/>
<dbReference type="AlphaFoldDB" id="A0A0F4ZHG0"/>
<gene>
    <name evidence="7" type="ORF">TD95_005205</name>
</gene>
<dbReference type="GO" id="GO:0005794">
    <property type="term" value="C:Golgi apparatus"/>
    <property type="evidence" value="ECO:0007669"/>
    <property type="project" value="UniProtKB-SubCell"/>
</dbReference>
<evidence type="ECO:0000313" key="8">
    <source>
        <dbReference type="Proteomes" id="UP000033483"/>
    </source>
</evidence>
<evidence type="ECO:0000256" key="1">
    <source>
        <dbReference type="ARBA" id="ARBA00004555"/>
    </source>
</evidence>
<dbReference type="PANTHER" id="PTHR46515:SF1">
    <property type="entry name" value="TATA ELEMENT MODULATORY FACTOR"/>
    <property type="match status" value="1"/>
</dbReference>
<evidence type="ECO:0000256" key="5">
    <source>
        <dbReference type="SAM" id="MobiDB-lite"/>
    </source>
</evidence>
<feature type="region of interest" description="Disordered" evidence="5">
    <location>
        <begin position="15"/>
        <end position="53"/>
    </location>
</feature>
<accession>A0A0F4ZHG0</accession>
<comment type="caution">
    <text evidence="7">The sequence shown here is derived from an EMBL/GenBank/DDBJ whole genome shotgun (WGS) entry which is preliminary data.</text>
</comment>
<keyword evidence="2" id="KW-0333">Golgi apparatus</keyword>
<dbReference type="InterPro" id="IPR052602">
    <property type="entry name" value="Growth_transcription_reg"/>
</dbReference>
<keyword evidence="3 4" id="KW-0175">Coiled coil</keyword>
<dbReference type="OrthoDB" id="74178at2759"/>
<keyword evidence="8" id="KW-1185">Reference proteome</keyword>
<dbReference type="Pfam" id="PF12325">
    <property type="entry name" value="TMF_TATA_bd"/>
    <property type="match status" value="1"/>
</dbReference>
<evidence type="ECO:0000256" key="4">
    <source>
        <dbReference type="SAM" id="Coils"/>
    </source>
</evidence>
<name>A0A0F4ZHG0_9PEZI</name>
<comment type="subcellular location">
    <subcellularLocation>
        <location evidence="1">Golgi apparatus</location>
    </subcellularLocation>
</comment>
<feature type="coiled-coil region" evidence="4">
    <location>
        <begin position="607"/>
        <end position="655"/>
    </location>
</feature>
<feature type="coiled-coil region" evidence="4">
    <location>
        <begin position="251"/>
        <end position="303"/>
    </location>
</feature>
<reference evidence="7 8" key="1">
    <citation type="submission" date="2015-03" db="EMBL/GenBank/DDBJ databases">
        <authorList>
            <person name="Radwan O."/>
            <person name="Al-Naeli F.A."/>
            <person name="Rendon G.A."/>
            <person name="Fields C."/>
        </authorList>
    </citation>
    <scope>NUCLEOTIDE SEQUENCE [LARGE SCALE GENOMIC DNA]</scope>
    <source>
        <strain evidence="7">CR-DP1</strain>
    </source>
</reference>
<protein>
    <recommendedName>
        <fullName evidence="6">TATA element modulatory factor 1 TATA binding domain-containing protein</fullName>
    </recommendedName>
</protein>
<dbReference type="Pfam" id="PF12329">
    <property type="entry name" value="TMF_DNA_bd"/>
    <property type="match status" value="1"/>
</dbReference>